<keyword evidence="1" id="KW-1133">Transmembrane helix</keyword>
<reference evidence="2 3" key="1">
    <citation type="submission" date="2021-01" db="EMBL/GenBank/DDBJ databases">
        <title>Brevundimonas vitis sp. nov., an bacterium isolated from grape (Vitis vinifera).</title>
        <authorList>
            <person name="Jiang L."/>
            <person name="Lee J."/>
        </authorList>
    </citation>
    <scope>NUCLEOTIDE SEQUENCE [LARGE SCALE GENOMIC DNA]</scope>
    <source>
        <strain evidence="2 3">GRTSA-9</strain>
    </source>
</reference>
<protein>
    <recommendedName>
        <fullName evidence="4">Holin-X, holin superfamily III</fullName>
    </recommendedName>
</protein>
<evidence type="ECO:0000313" key="2">
    <source>
        <dbReference type="EMBL" id="QQQ18791.1"/>
    </source>
</evidence>
<dbReference type="EMBL" id="CP067977">
    <property type="protein sequence ID" value="QQQ18791.1"/>
    <property type="molecule type" value="Genomic_DNA"/>
</dbReference>
<dbReference type="Proteomes" id="UP000595448">
    <property type="component" value="Chromosome"/>
</dbReference>
<feature type="transmembrane region" description="Helical" evidence="1">
    <location>
        <begin position="68"/>
        <end position="91"/>
    </location>
</feature>
<gene>
    <name evidence="2" type="ORF">JIP62_01170</name>
</gene>
<proteinExistence type="predicted"/>
<accession>A0ABX7BMN6</accession>
<feature type="transmembrane region" description="Helical" evidence="1">
    <location>
        <begin position="35"/>
        <end position="56"/>
    </location>
</feature>
<evidence type="ECO:0000256" key="1">
    <source>
        <dbReference type="SAM" id="Phobius"/>
    </source>
</evidence>
<keyword evidence="1" id="KW-0812">Transmembrane</keyword>
<keyword evidence="1" id="KW-0472">Membrane</keyword>
<name>A0ABX7BMN6_9CAUL</name>
<evidence type="ECO:0008006" key="4">
    <source>
        <dbReference type="Google" id="ProtNLM"/>
    </source>
</evidence>
<evidence type="ECO:0000313" key="3">
    <source>
        <dbReference type="Proteomes" id="UP000595448"/>
    </source>
</evidence>
<keyword evidence="3" id="KW-1185">Reference proteome</keyword>
<dbReference type="RefSeq" id="WP_201103145.1">
    <property type="nucleotide sequence ID" value="NZ_CP067977.1"/>
</dbReference>
<sequence>MTPDDKLSLFLSLDRPVRDPAFEAAVARRVARRRALATVGASVPWAIAATALLWGLQPVMAPFGESLGLAIGPATGVLGLGLATAIGGMWLNTHGLRLGRRA</sequence>
<organism evidence="2 3">
    <name type="scientific">Brevundimonas vitisensis</name>
    <dbReference type="NCBI Taxonomy" id="2800818"/>
    <lineage>
        <taxon>Bacteria</taxon>
        <taxon>Pseudomonadati</taxon>
        <taxon>Pseudomonadota</taxon>
        <taxon>Alphaproteobacteria</taxon>
        <taxon>Caulobacterales</taxon>
        <taxon>Caulobacteraceae</taxon>
        <taxon>Brevundimonas</taxon>
    </lineage>
</organism>